<evidence type="ECO:0000256" key="7">
    <source>
        <dbReference type="ARBA" id="ARBA00022884"/>
    </source>
</evidence>
<evidence type="ECO:0000256" key="6">
    <source>
        <dbReference type="ARBA" id="ARBA00022857"/>
    </source>
</evidence>
<evidence type="ECO:0000256" key="5">
    <source>
        <dbReference type="ARBA" id="ARBA00022694"/>
    </source>
</evidence>
<evidence type="ECO:0000256" key="1">
    <source>
        <dbReference type="ARBA" id="ARBA00001917"/>
    </source>
</evidence>
<evidence type="ECO:0000256" key="8">
    <source>
        <dbReference type="ARBA" id="ARBA00023002"/>
    </source>
</evidence>
<dbReference type="PROSITE" id="PS01136">
    <property type="entry name" value="UPF0034"/>
    <property type="match status" value="1"/>
</dbReference>
<dbReference type="Gene3D" id="3.20.20.70">
    <property type="entry name" value="Aldolase class I"/>
    <property type="match status" value="1"/>
</dbReference>
<dbReference type="Pfam" id="PF01207">
    <property type="entry name" value="Dus"/>
    <property type="match status" value="1"/>
</dbReference>
<comment type="cofactor">
    <cofactor evidence="1">
        <name>FMN</name>
        <dbReference type="ChEBI" id="CHEBI:58210"/>
    </cofactor>
</comment>
<keyword evidence="8" id="KW-0560">Oxidoreductase</keyword>
<evidence type="ECO:0000259" key="10">
    <source>
        <dbReference type="Pfam" id="PF01207"/>
    </source>
</evidence>
<dbReference type="InterPro" id="IPR004653">
    <property type="entry name" value="DusA"/>
</dbReference>
<reference evidence="11" key="1">
    <citation type="submission" date="2021-01" db="EMBL/GenBank/DDBJ databases">
        <authorList>
            <person name="Corre E."/>
            <person name="Pelletier E."/>
            <person name="Niang G."/>
            <person name="Scheremetjew M."/>
            <person name="Finn R."/>
            <person name="Kale V."/>
            <person name="Holt S."/>
            <person name="Cochrane G."/>
            <person name="Meng A."/>
            <person name="Brown T."/>
            <person name="Cohen L."/>
        </authorList>
    </citation>
    <scope>NUCLEOTIDE SEQUENCE</scope>
    <source>
        <strain evidence="11">CCMP127</strain>
    </source>
</reference>
<evidence type="ECO:0000256" key="3">
    <source>
        <dbReference type="ARBA" id="ARBA00022630"/>
    </source>
</evidence>
<keyword evidence="4" id="KW-0288">FMN</keyword>
<dbReference type="InterPro" id="IPR018517">
    <property type="entry name" value="tRNA_hU_synthase_CS"/>
</dbReference>
<feature type="domain" description="DUS-like FMN-binding" evidence="10">
    <location>
        <begin position="31"/>
        <end position="370"/>
    </location>
</feature>
<protein>
    <recommendedName>
        <fullName evidence="10">DUS-like FMN-binding domain-containing protein</fullName>
    </recommendedName>
</protein>
<name>A0A7S3LF10_9STRA</name>
<dbReference type="CDD" id="cd02801">
    <property type="entry name" value="DUS_like_FMN"/>
    <property type="match status" value="1"/>
</dbReference>
<feature type="signal peptide" evidence="9">
    <location>
        <begin position="1"/>
        <end position="26"/>
    </location>
</feature>
<evidence type="ECO:0000313" key="11">
    <source>
        <dbReference type="EMBL" id="CAE0421484.1"/>
    </source>
</evidence>
<evidence type="ECO:0000256" key="2">
    <source>
        <dbReference type="ARBA" id="ARBA00022555"/>
    </source>
</evidence>
<dbReference type="GO" id="GO:0000049">
    <property type="term" value="F:tRNA binding"/>
    <property type="evidence" value="ECO:0007669"/>
    <property type="project" value="UniProtKB-KW"/>
</dbReference>
<evidence type="ECO:0000256" key="4">
    <source>
        <dbReference type="ARBA" id="ARBA00022643"/>
    </source>
</evidence>
<accession>A0A7S3LF10</accession>
<keyword evidence="9" id="KW-0732">Signal</keyword>
<dbReference type="InterPro" id="IPR035587">
    <property type="entry name" value="DUS-like_FMN-bd"/>
</dbReference>
<dbReference type="InterPro" id="IPR013785">
    <property type="entry name" value="Aldolase_TIM"/>
</dbReference>
<keyword evidence="5" id="KW-0819">tRNA processing</keyword>
<organism evidence="11">
    <name type="scientific">Amphora coffeiformis</name>
    <dbReference type="NCBI Taxonomy" id="265554"/>
    <lineage>
        <taxon>Eukaryota</taxon>
        <taxon>Sar</taxon>
        <taxon>Stramenopiles</taxon>
        <taxon>Ochrophyta</taxon>
        <taxon>Bacillariophyta</taxon>
        <taxon>Bacillariophyceae</taxon>
        <taxon>Bacillariophycidae</taxon>
        <taxon>Thalassiophysales</taxon>
        <taxon>Catenulaceae</taxon>
        <taxon>Amphora</taxon>
    </lineage>
</organism>
<keyword evidence="2" id="KW-0820">tRNA-binding</keyword>
<dbReference type="PANTHER" id="PTHR42907:SF1">
    <property type="entry name" value="FMN-LINKED OXIDOREDUCTASES SUPERFAMILY PROTEIN"/>
    <property type="match status" value="1"/>
</dbReference>
<keyword evidence="6" id="KW-0521">NADP</keyword>
<dbReference type="GO" id="GO:0017150">
    <property type="term" value="F:tRNA dihydrouridine synthase activity"/>
    <property type="evidence" value="ECO:0007669"/>
    <property type="project" value="InterPro"/>
</dbReference>
<feature type="chain" id="PRO_5030741143" description="DUS-like FMN-binding domain-containing protein" evidence="9">
    <location>
        <begin position="27"/>
        <end position="432"/>
    </location>
</feature>
<evidence type="ECO:0000256" key="9">
    <source>
        <dbReference type="SAM" id="SignalP"/>
    </source>
</evidence>
<sequence length="432" mass="48549">MRQAQMRANTLFVMFSVCLLMQRVSCFDFHVAPMQGYTNFALRHLLQELSCSSPSIVLWTEMEKVPDLLDADAAALERRFGAPGKKSIVLQVGGNDPLKMGRCMQHLSAHGYSFSEINLNAGCPSIESGGAATFGASLMKQPELTRDLLSVMKDHCNIELPSTEISLKCRIAVLEAPDDIEAPFTEEQYERLIQYVHLAHQGGISHLVLHARAAVLSGLSPTKNRQAPRLDYSVVERLARDFPTLRVTMNGGISGLSQFNQLVKNLPENNISSLMAGRWMLRRPLDLALVKDCIEGGSERSKDSTASQSVFKAVENYTKFVRYCINDSKSKQTHLPTLQDLALPMFMISEQLREDYERVDDDDNNTPRLEVTDMEDIYDTITETIQWVETFRGSKPTKFSPTSIQFNKLNSSFKSLVGTKVANKWKRNRSEL</sequence>
<dbReference type="GO" id="GO:0050660">
    <property type="term" value="F:flavin adenine dinucleotide binding"/>
    <property type="evidence" value="ECO:0007669"/>
    <property type="project" value="InterPro"/>
</dbReference>
<keyword evidence="7" id="KW-0694">RNA-binding</keyword>
<dbReference type="SUPFAM" id="SSF51395">
    <property type="entry name" value="FMN-linked oxidoreductases"/>
    <property type="match status" value="1"/>
</dbReference>
<proteinExistence type="predicted"/>
<dbReference type="AlphaFoldDB" id="A0A7S3LF10"/>
<dbReference type="PANTHER" id="PTHR42907">
    <property type="entry name" value="FMN-LINKED OXIDOREDUCTASES SUPERFAMILY PROTEIN"/>
    <property type="match status" value="1"/>
</dbReference>
<dbReference type="EMBL" id="HBIM01024446">
    <property type="protein sequence ID" value="CAE0421484.1"/>
    <property type="molecule type" value="Transcribed_RNA"/>
</dbReference>
<keyword evidence="3" id="KW-0285">Flavoprotein</keyword>
<gene>
    <name evidence="11" type="ORF">ACOF00016_LOCUS18124</name>
</gene>